<dbReference type="PROSITE" id="PS50157">
    <property type="entry name" value="ZINC_FINGER_C2H2_2"/>
    <property type="match status" value="4"/>
</dbReference>
<evidence type="ECO:0000256" key="2">
    <source>
        <dbReference type="ARBA" id="ARBA00022737"/>
    </source>
</evidence>
<dbReference type="GO" id="GO:0000978">
    <property type="term" value="F:RNA polymerase II cis-regulatory region sequence-specific DNA binding"/>
    <property type="evidence" value="ECO:0007669"/>
    <property type="project" value="TreeGrafter"/>
</dbReference>
<feature type="domain" description="C2H2-type" evidence="6">
    <location>
        <begin position="127"/>
        <end position="154"/>
    </location>
</feature>
<sequence length="208" mass="23935">VGGVEFEDIVRYLTASETEVDVATDDCPTACSSELQDMPSEEQQLEQEGEQEEVSEEHEFACCWKSCVWRGANIHALSTHLDVAHLSRPTAAQQWRCLWRSCERTQPFGRRYLLARHLRCHTADRPFECGVCLKSFPTQDRLTVHERIHSGSRPYACSTCARTFSSTADRRRHALSHQQRDSEFACRHCDRSYRNSGALRKHIRNNHA</sequence>
<feature type="domain" description="C2H2-type" evidence="6">
    <location>
        <begin position="95"/>
        <end position="126"/>
    </location>
</feature>
<dbReference type="PANTHER" id="PTHR19818:SF139">
    <property type="entry name" value="PAIR-RULE PROTEIN ODD-PAIRED"/>
    <property type="match status" value="1"/>
</dbReference>
<evidence type="ECO:0000256" key="4">
    <source>
        <dbReference type="ARBA" id="ARBA00022833"/>
    </source>
</evidence>
<dbReference type="InterPro" id="IPR036236">
    <property type="entry name" value="Znf_C2H2_sf"/>
</dbReference>
<accession>A0A914V5C0</accession>
<keyword evidence="4" id="KW-0862">Zinc</keyword>
<feature type="domain" description="C2H2-type" evidence="6">
    <location>
        <begin position="184"/>
        <end position="208"/>
    </location>
</feature>
<dbReference type="PANTHER" id="PTHR19818">
    <property type="entry name" value="ZINC FINGER PROTEIN ZIC AND GLI"/>
    <property type="match status" value="1"/>
</dbReference>
<dbReference type="PROSITE" id="PS00028">
    <property type="entry name" value="ZINC_FINGER_C2H2_1"/>
    <property type="match status" value="3"/>
</dbReference>
<reference evidence="8" key="1">
    <citation type="submission" date="2022-11" db="UniProtKB">
        <authorList>
            <consortium name="WormBaseParasite"/>
        </authorList>
    </citation>
    <scope>IDENTIFICATION</scope>
</reference>
<evidence type="ECO:0000313" key="8">
    <source>
        <dbReference type="WBParaSite" id="PSAMB.scaffold15651size1515.g36614.t1"/>
    </source>
</evidence>
<dbReference type="InterPro" id="IPR013087">
    <property type="entry name" value="Znf_C2H2_type"/>
</dbReference>
<dbReference type="WBParaSite" id="PSAMB.scaffold15651size1515.g36614.t1">
    <property type="protein sequence ID" value="PSAMB.scaffold15651size1515.g36614.t1"/>
    <property type="gene ID" value="PSAMB.scaffold15651size1515.g36614"/>
</dbReference>
<dbReference type="Proteomes" id="UP000887566">
    <property type="component" value="Unplaced"/>
</dbReference>
<evidence type="ECO:0000259" key="6">
    <source>
        <dbReference type="PROSITE" id="PS50157"/>
    </source>
</evidence>
<dbReference type="SUPFAM" id="SSF57667">
    <property type="entry name" value="beta-beta-alpha zinc fingers"/>
    <property type="match status" value="2"/>
</dbReference>
<organism evidence="7 8">
    <name type="scientific">Plectus sambesii</name>
    <dbReference type="NCBI Taxonomy" id="2011161"/>
    <lineage>
        <taxon>Eukaryota</taxon>
        <taxon>Metazoa</taxon>
        <taxon>Ecdysozoa</taxon>
        <taxon>Nematoda</taxon>
        <taxon>Chromadorea</taxon>
        <taxon>Plectida</taxon>
        <taxon>Plectina</taxon>
        <taxon>Plectoidea</taxon>
        <taxon>Plectidae</taxon>
        <taxon>Plectus</taxon>
    </lineage>
</organism>
<evidence type="ECO:0000256" key="1">
    <source>
        <dbReference type="ARBA" id="ARBA00022723"/>
    </source>
</evidence>
<dbReference type="Gene3D" id="3.30.160.60">
    <property type="entry name" value="Classic Zinc Finger"/>
    <property type="match status" value="3"/>
</dbReference>
<evidence type="ECO:0000313" key="7">
    <source>
        <dbReference type="Proteomes" id="UP000887566"/>
    </source>
</evidence>
<dbReference type="SMART" id="SM00355">
    <property type="entry name" value="ZnF_C2H2"/>
    <property type="match status" value="5"/>
</dbReference>
<keyword evidence="7" id="KW-1185">Reference proteome</keyword>
<name>A0A914V5C0_9BILA</name>
<evidence type="ECO:0000256" key="5">
    <source>
        <dbReference type="PROSITE-ProRule" id="PRU00042"/>
    </source>
</evidence>
<dbReference type="Pfam" id="PF00096">
    <property type="entry name" value="zf-C2H2"/>
    <property type="match status" value="2"/>
</dbReference>
<dbReference type="GO" id="GO:0008270">
    <property type="term" value="F:zinc ion binding"/>
    <property type="evidence" value="ECO:0007669"/>
    <property type="project" value="UniProtKB-KW"/>
</dbReference>
<keyword evidence="3 5" id="KW-0863">Zinc-finger</keyword>
<dbReference type="InterPro" id="IPR050329">
    <property type="entry name" value="GLI_C2H2-zinc-finger"/>
</dbReference>
<dbReference type="AlphaFoldDB" id="A0A914V5C0"/>
<dbReference type="GO" id="GO:0005634">
    <property type="term" value="C:nucleus"/>
    <property type="evidence" value="ECO:0007669"/>
    <property type="project" value="UniProtKB-ARBA"/>
</dbReference>
<dbReference type="GO" id="GO:0045944">
    <property type="term" value="P:positive regulation of transcription by RNA polymerase II"/>
    <property type="evidence" value="ECO:0007669"/>
    <property type="project" value="UniProtKB-ARBA"/>
</dbReference>
<keyword evidence="1" id="KW-0479">Metal-binding</keyword>
<protein>
    <submittedName>
        <fullName evidence="8">C2H2-type domain-containing protein</fullName>
    </submittedName>
</protein>
<proteinExistence type="predicted"/>
<dbReference type="GO" id="GO:0000981">
    <property type="term" value="F:DNA-binding transcription factor activity, RNA polymerase II-specific"/>
    <property type="evidence" value="ECO:0007669"/>
    <property type="project" value="TreeGrafter"/>
</dbReference>
<evidence type="ECO:0000256" key="3">
    <source>
        <dbReference type="ARBA" id="ARBA00022771"/>
    </source>
</evidence>
<dbReference type="FunFam" id="3.30.160.60:FF:000515">
    <property type="entry name" value="early growth response protein 4"/>
    <property type="match status" value="1"/>
</dbReference>
<feature type="domain" description="C2H2-type" evidence="6">
    <location>
        <begin position="155"/>
        <end position="182"/>
    </location>
</feature>
<keyword evidence="2" id="KW-0677">Repeat</keyword>